<dbReference type="Pfam" id="PF13738">
    <property type="entry name" value="Pyr_redox_3"/>
    <property type="match status" value="1"/>
</dbReference>
<evidence type="ECO:0000313" key="3">
    <source>
        <dbReference type="EMBL" id="SMQ59184.1"/>
    </source>
</evidence>
<dbReference type="InterPro" id="IPR036188">
    <property type="entry name" value="FAD/NAD-bd_sf"/>
</dbReference>
<dbReference type="GO" id="GO:0050660">
    <property type="term" value="F:flavin adenine dinucleotide binding"/>
    <property type="evidence" value="ECO:0007669"/>
    <property type="project" value="TreeGrafter"/>
</dbReference>
<sequence>MESVLKSHDYKVVIIGAGPVGLAAAAHLAKRGMSFMVIERSDRVGGHMEEWEHVKLFSPWQYNLDQTAVELLQASGWEAPDENDHPTAGEFYQAYLEPLAQLPEIAPFIHYEETAVAISREAFDKVKVVNREQAPFVIKTRTSGGACKEYLAAAVIDATGTWGQPNPIGANGLPADGEDDAATYISYGMPNLAHESLWLKRRVAVIGSGHSAAHNLISLAKAAGSRNDLELFWILRGNDTRRVFGGGINDELPERARLGKQLQQLVESGRLKVLTDFKVYAVSEAINGVYLAATTASGDFTELSVDHVIVATGQRPDLTMNRELRVDLDPGLECVRSLAHMIDPNFHHCGTIAPHGARELKQPEANFFIVGNKSYGRAPGFLMIVGYEQVRSVVAYLDGDFDAAFDVKLSLPATGVCSSEDNPNCCQTVDATTNSCC</sequence>
<dbReference type="Proteomes" id="UP000194450">
    <property type="component" value="Unassembled WGS sequence"/>
</dbReference>
<keyword evidence="2" id="KW-1133">Transmembrane helix</keyword>
<keyword evidence="2" id="KW-0812">Transmembrane</keyword>
<dbReference type="EMBL" id="FXWH01000001">
    <property type="protein sequence ID" value="SMQ59184.1"/>
    <property type="molecule type" value="Genomic_DNA"/>
</dbReference>
<dbReference type="RefSeq" id="WP_157984152.1">
    <property type="nucleotide sequence ID" value="NZ_FXWH01000001.1"/>
</dbReference>
<dbReference type="SUPFAM" id="SSF51905">
    <property type="entry name" value="FAD/NAD(P)-binding domain"/>
    <property type="match status" value="1"/>
</dbReference>
<dbReference type="GO" id="GO:0004497">
    <property type="term" value="F:monooxygenase activity"/>
    <property type="evidence" value="ECO:0007669"/>
    <property type="project" value="TreeGrafter"/>
</dbReference>
<keyword evidence="4" id="KW-1185">Reference proteome</keyword>
<dbReference type="PANTHER" id="PTHR43539:SF78">
    <property type="entry name" value="FLAVIN-CONTAINING MONOOXYGENASE"/>
    <property type="match status" value="1"/>
</dbReference>
<evidence type="ECO:0000313" key="4">
    <source>
        <dbReference type="Proteomes" id="UP000194450"/>
    </source>
</evidence>
<keyword evidence="2" id="KW-0472">Membrane</keyword>
<protein>
    <submittedName>
        <fullName evidence="3">Thioredoxin reductase</fullName>
    </submittedName>
</protein>
<proteinExistence type="predicted"/>
<dbReference type="PANTHER" id="PTHR43539">
    <property type="entry name" value="FLAVIN-BINDING MONOOXYGENASE-LIKE PROTEIN (AFU_ORTHOLOGUE AFUA_4G09220)"/>
    <property type="match status" value="1"/>
</dbReference>
<accession>A0A1Y6E999</accession>
<dbReference type="PRINTS" id="PR00368">
    <property type="entry name" value="FADPNR"/>
</dbReference>
<dbReference type="Gene3D" id="3.50.50.60">
    <property type="entry name" value="FAD/NAD(P)-binding domain"/>
    <property type="match status" value="1"/>
</dbReference>
<keyword evidence="1" id="KW-0560">Oxidoreductase</keyword>
<organism evidence="3 4">
    <name type="scientific">Pseudidiomarina planktonica</name>
    <dbReference type="NCBI Taxonomy" id="1323738"/>
    <lineage>
        <taxon>Bacteria</taxon>
        <taxon>Pseudomonadati</taxon>
        <taxon>Pseudomonadota</taxon>
        <taxon>Gammaproteobacteria</taxon>
        <taxon>Alteromonadales</taxon>
        <taxon>Idiomarinaceae</taxon>
        <taxon>Pseudidiomarina</taxon>
    </lineage>
</organism>
<dbReference type="AlphaFoldDB" id="A0A1Y6E999"/>
<feature type="transmembrane region" description="Helical" evidence="2">
    <location>
        <begin position="12"/>
        <end position="29"/>
    </location>
</feature>
<dbReference type="OrthoDB" id="9773233at2"/>
<evidence type="ECO:0000256" key="2">
    <source>
        <dbReference type="SAM" id="Phobius"/>
    </source>
</evidence>
<name>A0A1Y6E999_9GAMM</name>
<dbReference type="PRINTS" id="PR00411">
    <property type="entry name" value="PNDRDTASEI"/>
</dbReference>
<dbReference type="InterPro" id="IPR050982">
    <property type="entry name" value="Auxin_biosynth/cation_transpt"/>
</dbReference>
<gene>
    <name evidence="3" type="ORF">SAMN06297229_0228</name>
</gene>
<reference evidence="4" key="1">
    <citation type="submission" date="2017-04" db="EMBL/GenBank/DDBJ databases">
        <authorList>
            <person name="Varghese N."/>
            <person name="Submissions S."/>
        </authorList>
    </citation>
    <scope>NUCLEOTIDE SEQUENCE [LARGE SCALE GENOMIC DNA]</scope>
</reference>
<evidence type="ECO:0000256" key="1">
    <source>
        <dbReference type="ARBA" id="ARBA00023002"/>
    </source>
</evidence>